<dbReference type="InterPro" id="IPR036873">
    <property type="entry name" value="Rhodanese-like_dom_sf"/>
</dbReference>
<proteinExistence type="predicted"/>
<dbReference type="AlphaFoldDB" id="A0A544QW96"/>
<keyword evidence="1 4" id="KW-0808">Transferase</keyword>
<dbReference type="SMART" id="SM00450">
    <property type="entry name" value="RHOD"/>
    <property type="match status" value="2"/>
</dbReference>
<sequence length="284" mass="31656">MKNLISAENLISKIQSGEPVVLLDCRFNLMDRGYGALAYRRGHIIGAHLIDVDKDLSAPITEHGGFNPLADPEILSKKLEKMGIDNDSYIVTYDEGDLNGASKLMYQLMYMGIKNVDVLDGGLPAFIKAGGTLVTEIPAEDYTDKKIVLDLDEDMMVDMEYVKKRLYSPDTIIIDSRSNERYQGIVEPAYKKAGHIPSAKNYFFNDILNSDFSNGSYKDIEFLKDHFKDLIDTDKEIILSCGSGIAACVNGLALKQLGVPHKIYPGSFSDWISYDENEIMTGEE</sequence>
<dbReference type="GO" id="GO:0004792">
    <property type="term" value="F:thiosulfate-cyanide sulfurtransferase activity"/>
    <property type="evidence" value="ECO:0007669"/>
    <property type="project" value="TreeGrafter"/>
</dbReference>
<dbReference type="PROSITE" id="PS50206">
    <property type="entry name" value="RHODANESE_3"/>
    <property type="match status" value="2"/>
</dbReference>
<evidence type="ECO:0000313" key="4">
    <source>
        <dbReference type="EMBL" id="TQQ84980.1"/>
    </source>
</evidence>
<evidence type="ECO:0000256" key="2">
    <source>
        <dbReference type="ARBA" id="ARBA00022737"/>
    </source>
</evidence>
<dbReference type="PANTHER" id="PTHR11364:SF27">
    <property type="entry name" value="SULFURTRANSFERASE"/>
    <property type="match status" value="1"/>
</dbReference>
<keyword evidence="2" id="KW-0677">Repeat</keyword>
<name>A0A544QW96_9FIRM</name>
<dbReference type="Proteomes" id="UP000317863">
    <property type="component" value="Unassembled WGS sequence"/>
</dbReference>
<reference evidence="4 5" key="1">
    <citation type="submission" date="2019-02" db="EMBL/GenBank/DDBJ databases">
        <title>Peptostreptococcaceae bacterium ZHW00191 nov., a new bacterium isolated from the human gut.</title>
        <authorList>
            <person name="Zhou H.-W."/>
            <person name="Chen X.-J."/>
        </authorList>
    </citation>
    <scope>NUCLEOTIDE SEQUENCE [LARGE SCALE GENOMIC DNA]</scope>
    <source>
        <strain evidence="4 5">ZHW00191</strain>
    </source>
</reference>
<feature type="domain" description="Rhodanese" evidence="3">
    <location>
        <begin position="167"/>
        <end position="280"/>
    </location>
</feature>
<gene>
    <name evidence="4" type="ORF">EXD82_03820</name>
</gene>
<dbReference type="SUPFAM" id="SSF52821">
    <property type="entry name" value="Rhodanese/Cell cycle control phosphatase"/>
    <property type="match status" value="2"/>
</dbReference>
<evidence type="ECO:0000256" key="1">
    <source>
        <dbReference type="ARBA" id="ARBA00022679"/>
    </source>
</evidence>
<comment type="caution">
    <text evidence="4">The sequence shown here is derived from an EMBL/GenBank/DDBJ whole genome shotgun (WGS) entry which is preliminary data.</text>
</comment>
<feature type="domain" description="Rhodanese" evidence="3">
    <location>
        <begin position="16"/>
        <end position="135"/>
    </location>
</feature>
<keyword evidence="5" id="KW-1185">Reference proteome</keyword>
<evidence type="ECO:0000313" key="5">
    <source>
        <dbReference type="Proteomes" id="UP000317863"/>
    </source>
</evidence>
<dbReference type="OrthoDB" id="9770030at2"/>
<dbReference type="PANTHER" id="PTHR11364">
    <property type="entry name" value="THIOSULFATE SULFERTANSFERASE"/>
    <property type="match status" value="1"/>
</dbReference>
<dbReference type="EMBL" id="SGJB01000005">
    <property type="protein sequence ID" value="TQQ84980.1"/>
    <property type="molecule type" value="Genomic_DNA"/>
</dbReference>
<dbReference type="CDD" id="cd01449">
    <property type="entry name" value="TST_Repeat_2"/>
    <property type="match status" value="1"/>
</dbReference>
<evidence type="ECO:0000259" key="3">
    <source>
        <dbReference type="PROSITE" id="PS50206"/>
    </source>
</evidence>
<dbReference type="InterPro" id="IPR001763">
    <property type="entry name" value="Rhodanese-like_dom"/>
</dbReference>
<organism evidence="4 5">
    <name type="scientific">Peptacetobacter hominis</name>
    <dbReference type="NCBI Taxonomy" id="2743610"/>
    <lineage>
        <taxon>Bacteria</taxon>
        <taxon>Bacillati</taxon>
        <taxon>Bacillota</taxon>
        <taxon>Clostridia</taxon>
        <taxon>Peptostreptococcales</taxon>
        <taxon>Peptostreptococcaceae</taxon>
        <taxon>Peptacetobacter</taxon>
    </lineage>
</organism>
<dbReference type="Gene3D" id="3.40.250.10">
    <property type="entry name" value="Rhodanese-like domain"/>
    <property type="match status" value="2"/>
</dbReference>
<accession>A0A544QW96</accession>
<dbReference type="CDD" id="cd01448">
    <property type="entry name" value="TST_Repeat_1"/>
    <property type="match status" value="1"/>
</dbReference>
<dbReference type="InterPro" id="IPR045078">
    <property type="entry name" value="TST/MPST-like"/>
</dbReference>
<dbReference type="Pfam" id="PF00581">
    <property type="entry name" value="Rhodanese"/>
    <property type="match status" value="2"/>
</dbReference>
<protein>
    <submittedName>
        <fullName evidence="4">Sulfurtransferase</fullName>
    </submittedName>
</protein>
<dbReference type="RefSeq" id="WP_142535585.1">
    <property type="nucleotide sequence ID" value="NZ_SGJB01000005.1"/>
</dbReference>